<dbReference type="PANTHER" id="PTHR43301">
    <property type="entry name" value="ARABINAN ENDO-1,5-ALPHA-L-ARABINOSIDASE"/>
    <property type="match status" value="1"/>
</dbReference>
<keyword evidence="4 6" id="KW-0326">Glycosidase</keyword>
<dbReference type="InterPro" id="IPR023296">
    <property type="entry name" value="Glyco_hydro_beta-prop_sf"/>
</dbReference>
<evidence type="ECO:0000256" key="2">
    <source>
        <dbReference type="ARBA" id="ARBA00009865"/>
    </source>
</evidence>
<evidence type="ECO:0000313" key="8">
    <source>
        <dbReference type="Proteomes" id="UP000243688"/>
    </source>
</evidence>
<dbReference type="AlphaFoldDB" id="A0A2A6E0B3"/>
<comment type="caution">
    <text evidence="7">The sequence shown here is derived from an EMBL/GenBank/DDBJ whole genome shotgun (WGS) entry which is preliminary data.</text>
</comment>
<reference evidence="7 8" key="1">
    <citation type="submission" date="2016-12" db="EMBL/GenBank/DDBJ databases">
        <title>Candidatus Reconcilibacillus cellulovorans genome.</title>
        <authorList>
            <person name="Kolinko S."/>
            <person name="Wu Y.-W."/>
            <person name="Tachea F."/>
            <person name="Denzel E."/>
            <person name="Hiras J."/>
            <person name="Baecker N."/>
            <person name="Chan L.J."/>
            <person name="Eichorst S.A."/>
            <person name="Frey D."/>
            <person name="Adams P.D."/>
            <person name="Pray T."/>
            <person name="Tanjore D."/>
            <person name="Petzold C.J."/>
            <person name="Gladden J.M."/>
            <person name="Simmons B.A."/>
            <person name="Singer S.W."/>
        </authorList>
    </citation>
    <scope>NUCLEOTIDE SEQUENCE [LARGE SCALE GENOMIC DNA]</scope>
    <source>
        <strain evidence="7">JTherm</strain>
    </source>
</reference>
<dbReference type="Proteomes" id="UP000243688">
    <property type="component" value="Unassembled WGS sequence"/>
</dbReference>
<evidence type="ECO:0000256" key="6">
    <source>
        <dbReference type="RuleBase" id="RU361187"/>
    </source>
</evidence>
<protein>
    <submittedName>
        <fullName evidence="7">Glycoside hydrolase</fullName>
    </submittedName>
</protein>
<evidence type="ECO:0000313" key="7">
    <source>
        <dbReference type="EMBL" id="PDO10570.1"/>
    </source>
</evidence>
<feature type="site" description="Important for catalytic activity, responsible for pKa modulation of the active site Glu and correct orientation of both the proton donor and substrate" evidence="5">
    <location>
        <position position="126"/>
    </location>
</feature>
<dbReference type="PANTHER" id="PTHR43301:SF3">
    <property type="entry name" value="ARABINAN ENDO-1,5-ALPHA-L-ARABINOSIDASE A-RELATED"/>
    <property type="match status" value="1"/>
</dbReference>
<evidence type="ECO:0000256" key="3">
    <source>
        <dbReference type="ARBA" id="ARBA00022801"/>
    </source>
</evidence>
<organism evidence="7 8">
    <name type="scientific">Candidatus Reconcilbacillus cellulovorans</name>
    <dbReference type="NCBI Taxonomy" id="1906605"/>
    <lineage>
        <taxon>Bacteria</taxon>
        <taxon>Bacillati</taxon>
        <taxon>Bacillota</taxon>
        <taxon>Bacilli</taxon>
        <taxon>Bacillales</taxon>
        <taxon>Paenibacillaceae</taxon>
        <taxon>Candidatus Reconcilbacillus</taxon>
    </lineage>
</organism>
<dbReference type="GO" id="GO:0005975">
    <property type="term" value="P:carbohydrate metabolic process"/>
    <property type="evidence" value="ECO:0007669"/>
    <property type="project" value="InterPro"/>
</dbReference>
<evidence type="ECO:0000256" key="5">
    <source>
        <dbReference type="PIRSR" id="PIRSR606710-2"/>
    </source>
</evidence>
<sequence>MRTEDLQIRDPFVVPVPEERKYYLFGSTDRNIWETGVGFDVYVGDDLERWEGPYPAFRPEPGFYAEKNFWAPEVYRVGDLYYMFATFRRKSNGLLGTAVLVADRLSGPFRPHSDGPVTPESWSCLDGTLFFDHDGAPWMVFCHEWTQVGDGEICAIRLSPDFKRTVGEPVTLFRASEAPWTTPYVWAKDPSRTIYVTDGPFLIRLSDGGLVMLWSSFVRNVYALGVARSASGKLEGPWMHDPEPLFRDDGGHGMVFRAFDGGLRLALHAPNRTPNERARFLPVREAGGTLVVVTGGQSNG</sequence>
<evidence type="ECO:0000256" key="4">
    <source>
        <dbReference type="ARBA" id="ARBA00023295"/>
    </source>
</evidence>
<dbReference type="GO" id="GO:0004553">
    <property type="term" value="F:hydrolase activity, hydrolyzing O-glycosyl compounds"/>
    <property type="evidence" value="ECO:0007669"/>
    <property type="project" value="InterPro"/>
</dbReference>
<dbReference type="Pfam" id="PF04616">
    <property type="entry name" value="Glyco_hydro_43"/>
    <property type="match status" value="1"/>
</dbReference>
<evidence type="ECO:0000256" key="1">
    <source>
        <dbReference type="ARBA" id="ARBA00004834"/>
    </source>
</evidence>
<dbReference type="InterPro" id="IPR006710">
    <property type="entry name" value="Glyco_hydro_43"/>
</dbReference>
<dbReference type="SUPFAM" id="SSF75005">
    <property type="entry name" value="Arabinanase/levansucrase/invertase"/>
    <property type="match status" value="1"/>
</dbReference>
<comment type="pathway">
    <text evidence="1">Glycan metabolism; L-arabinan degradation.</text>
</comment>
<gene>
    <name evidence="7" type="ORF">BLM47_06655</name>
</gene>
<dbReference type="Gene3D" id="2.115.10.20">
    <property type="entry name" value="Glycosyl hydrolase domain, family 43"/>
    <property type="match status" value="1"/>
</dbReference>
<accession>A0A2A6E0B3</accession>
<keyword evidence="3 6" id="KW-0378">Hydrolase</keyword>
<dbReference type="CDD" id="cd08981">
    <property type="entry name" value="GH43_Bt1873-like"/>
    <property type="match status" value="1"/>
</dbReference>
<dbReference type="EMBL" id="MOXJ01000013">
    <property type="protein sequence ID" value="PDO10570.1"/>
    <property type="molecule type" value="Genomic_DNA"/>
</dbReference>
<comment type="similarity">
    <text evidence="2 6">Belongs to the glycosyl hydrolase 43 family.</text>
</comment>
<name>A0A2A6E0B3_9BACL</name>
<dbReference type="InterPro" id="IPR050727">
    <property type="entry name" value="GH43_arabinanases"/>
</dbReference>
<proteinExistence type="inferred from homology"/>